<dbReference type="PRINTS" id="PR00153">
    <property type="entry name" value="CSAPPISMRASE"/>
</dbReference>
<keyword evidence="2" id="KW-0472">Membrane</keyword>
<dbReference type="Pfam" id="PF00160">
    <property type="entry name" value="Pro_isomerase"/>
    <property type="match status" value="1"/>
</dbReference>
<dbReference type="GO" id="GO:0003755">
    <property type="term" value="F:peptidyl-prolyl cis-trans isomerase activity"/>
    <property type="evidence" value="ECO:0007669"/>
    <property type="project" value="UniProtKB-UniRule"/>
</dbReference>
<dbReference type="InterPro" id="IPR029000">
    <property type="entry name" value="Cyclophilin-like_dom_sf"/>
</dbReference>
<evidence type="ECO:0000313" key="4">
    <source>
        <dbReference type="EMBL" id="KAK1680526.1"/>
    </source>
</evidence>
<comment type="function">
    <text evidence="1">PPIases accelerate the folding of proteins. It catalyzes the cis-trans isomerization of proline imidic peptide bonds in oligopeptides.</text>
</comment>
<keyword evidence="5" id="KW-1185">Reference proteome</keyword>
<proteinExistence type="inferred from homology"/>
<evidence type="ECO:0000256" key="2">
    <source>
        <dbReference type="SAM" id="Phobius"/>
    </source>
</evidence>
<comment type="caution">
    <text evidence="4">The sequence shown here is derived from an EMBL/GenBank/DDBJ whole genome shotgun (WGS) entry which is preliminary data.</text>
</comment>
<dbReference type="PANTHER" id="PTHR47269:SF1">
    <property type="entry name" value="PEPTIDYL-PROLYL CIS-TRANS ISOMERASE CYP21-4"/>
    <property type="match status" value="1"/>
</dbReference>
<keyword evidence="2" id="KW-1133">Transmembrane helix</keyword>
<feature type="transmembrane region" description="Helical" evidence="2">
    <location>
        <begin position="21"/>
        <end position="45"/>
    </location>
</feature>
<sequence>MARIKPKQLLIQSKTKKSPSRISYSSIITWNLIVVLVVLSLYATYRHWHHRPAFEPEMDLHRAENVERSADSTKLSTPNYAVMDTAKGSITIEIYKDASAGVVDKFVKLCKSDYFKGMPFRHVIKNFVIQGGDFDFNGAAQDWILKAKASGENALSPKHEAFMIGTTKSPNNKGFDIFITTAPIPDLNDKIVVFGRVIKGEDIVQEIEEIDTDDHYQPKTPIGIINITLRQEL</sequence>
<keyword evidence="2" id="KW-0812">Transmembrane</keyword>
<dbReference type="AlphaFoldDB" id="A0AAD8TDQ4"/>
<gene>
    <name evidence="4" type="ORF">QYE76_041374</name>
</gene>
<dbReference type="PROSITE" id="PS50072">
    <property type="entry name" value="CSA_PPIASE_2"/>
    <property type="match status" value="1"/>
</dbReference>
<evidence type="ECO:0000259" key="3">
    <source>
        <dbReference type="PROSITE" id="PS50072"/>
    </source>
</evidence>
<dbReference type="Gene3D" id="2.40.100.10">
    <property type="entry name" value="Cyclophilin-like"/>
    <property type="match status" value="1"/>
</dbReference>
<dbReference type="EC" id="5.2.1.8" evidence="1"/>
<comment type="similarity">
    <text evidence="1">Belongs to the cyclophilin-type PPIase family.</text>
</comment>
<keyword evidence="1" id="KW-0413">Isomerase</keyword>
<evidence type="ECO:0000313" key="5">
    <source>
        <dbReference type="Proteomes" id="UP001231189"/>
    </source>
</evidence>
<dbReference type="Proteomes" id="UP001231189">
    <property type="component" value="Unassembled WGS sequence"/>
</dbReference>
<feature type="domain" description="PPIase cyclophilin-type" evidence="3">
    <location>
        <begin position="77"/>
        <end position="229"/>
    </location>
</feature>
<reference evidence="4" key="1">
    <citation type="submission" date="2023-07" db="EMBL/GenBank/DDBJ databases">
        <title>A chromosome-level genome assembly of Lolium multiflorum.</title>
        <authorList>
            <person name="Chen Y."/>
            <person name="Copetti D."/>
            <person name="Kolliker R."/>
            <person name="Studer B."/>
        </authorList>
    </citation>
    <scope>NUCLEOTIDE SEQUENCE</scope>
    <source>
        <strain evidence="4">02402/16</strain>
        <tissue evidence="4">Leaf</tissue>
    </source>
</reference>
<dbReference type="EMBL" id="JAUUTY010000002">
    <property type="protein sequence ID" value="KAK1680526.1"/>
    <property type="molecule type" value="Genomic_DNA"/>
</dbReference>
<accession>A0AAD8TDQ4</accession>
<keyword evidence="1" id="KW-0697">Rotamase</keyword>
<dbReference type="PANTHER" id="PTHR47269">
    <property type="entry name" value="PEPTIDYL-PROLYL CIS-TRANS ISOMERASE CYP21-4"/>
    <property type="match status" value="1"/>
</dbReference>
<evidence type="ECO:0000256" key="1">
    <source>
        <dbReference type="RuleBase" id="RU363019"/>
    </source>
</evidence>
<organism evidence="4 5">
    <name type="scientific">Lolium multiflorum</name>
    <name type="common">Italian ryegrass</name>
    <name type="synonym">Lolium perenne subsp. multiflorum</name>
    <dbReference type="NCBI Taxonomy" id="4521"/>
    <lineage>
        <taxon>Eukaryota</taxon>
        <taxon>Viridiplantae</taxon>
        <taxon>Streptophyta</taxon>
        <taxon>Embryophyta</taxon>
        <taxon>Tracheophyta</taxon>
        <taxon>Spermatophyta</taxon>
        <taxon>Magnoliopsida</taxon>
        <taxon>Liliopsida</taxon>
        <taxon>Poales</taxon>
        <taxon>Poaceae</taxon>
        <taxon>BOP clade</taxon>
        <taxon>Pooideae</taxon>
        <taxon>Poodae</taxon>
        <taxon>Poeae</taxon>
        <taxon>Poeae Chloroplast Group 2 (Poeae type)</taxon>
        <taxon>Loliodinae</taxon>
        <taxon>Loliinae</taxon>
        <taxon>Lolium</taxon>
    </lineage>
</organism>
<dbReference type="InterPro" id="IPR002130">
    <property type="entry name" value="Cyclophilin-type_PPIase_dom"/>
</dbReference>
<name>A0AAD8TDQ4_LOLMU</name>
<dbReference type="CDD" id="cd00317">
    <property type="entry name" value="cyclophilin"/>
    <property type="match status" value="1"/>
</dbReference>
<comment type="catalytic activity">
    <reaction evidence="1">
        <text>[protein]-peptidylproline (omega=180) = [protein]-peptidylproline (omega=0)</text>
        <dbReference type="Rhea" id="RHEA:16237"/>
        <dbReference type="Rhea" id="RHEA-COMP:10747"/>
        <dbReference type="Rhea" id="RHEA-COMP:10748"/>
        <dbReference type="ChEBI" id="CHEBI:83833"/>
        <dbReference type="ChEBI" id="CHEBI:83834"/>
        <dbReference type="EC" id="5.2.1.8"/>
    </reaction>
</comment>
<dbReference type="SUPFAM" id="SSF50891">
    <property type="entry name" value="Cyclophilin-like"/>
    <property type="match status" value="1"/>
</dbReference>
<protein>
    <recommendedName>
        <fullName evidence="1">Peptidyl-prolyl cis-trans isomerase</fullName>
        <shortName evidence="1">PPIase</shortName>
        <ecNumber evidence="1">5.2.1.8</ecNumber>
    </recommendedName>
</protein>